<comment type="function">
    <text evidence="2">Binds pre-mRNA and nucleates the assembly of 40S hnRNP particles. Interacts with poly-U tracts in the 3'-UTR or 5'-UTR of mRNA and modulates the stability and the level of translation of bound mRNA molecules. Single HNRNPC tetramers bind 230-240 nucleotides. Trimers of HNRNPC tetramers bind 700 nucleotides. May play a role in the early steps of spliceosome assembly and pre-mRNA splicing. N6-methyladenosine (m6A) has been shown to alter the local structure in mRNAs and long non-coding RNAs (lncRNAs) via a mechanism named 'm(6)A-switch', facilitating binding of HNRNPC, leading to regulation of mRNA splicing.</text>
</comment>
<keyword evidence="1 3" id="KW-0694">RNA-binding</keyword>
<feature type="compositionally biased region" description="Acidic residues" evidence="4">
    <location>
        <begin position="196"/>
        <end position="206"/>
    </location>
</feature>
<dbReference type="InterPro" id="IPR012677">
    <property type="entry name" value="Nucleotide-bd_a/b_plait_sf"/>
</dbReference>
<evidence type="ECO:0000256" key="4">
    <source>
        <dbReference type="SAM" id="MobiDB-lite"/>
    </source>
</evidence>
<dbReference type="AlphaFoldDB" id="A0A2K5Q4K8"/>
<dbReference type="Pfam" id="PF00076">
    <property type="entry name" value="RRM_1"/>
    <property type="match status" value="1"/>
</dbReference>
<dbReference type="GO" id="GO:0003723">
    <property type="term" value="F:RNA binding"/>
    <property type="evidence" value="ECO:0007669"/>
    <property type="project" value="UniProtKB-UniRule"/>
</dbReference>
<feature type="compositionally biased region" description="Basic and acidic residues" evidence="4">
    <location>
        <begin position="159"/>
        <end position="170"/>
    </location>
</feature>
<dbReference type="GeneTree" id="ENSGT00940000153402"/>
<dbReference type="GO" id="GO:0005634">
    <property type="term" value="C:nucleus"/>
    <property type="evidence" value="ECO:0007669"/>
    <property type="project" value="TreeGrafter"/>
</dbReference>
<dbReference type="InterPro" id="IPR051186">
    <property type="entry name" value="RRM_HNRPC/RALY_subfam"/>
</dbReference>
<reference evidence="6" key="2">
    <citation type="submission" date="2025-09" db="UniProtKB">
        <authorList>
            <consortium name="Ensembl"/>
        </authorList>
    </citation>
    <scope>IDENTIFICATION</scope>
</reference>
<feature type="compositionally biased region" description="Basic and acidic residues" evidence="4">
    <location>
        <begin position="185"/>
        <end position="195"/>
    </location>
</feature>
<organism evidence="6 7">
    <name type="scientific">Cebus imitator</name>
    <name type="common">Panamanian white-faced capuchin</name>
    <name type="synonym">Cebus capucinus imitator</name>
    <dbReference type="NCBI Taxonomy" id="2715852"/>
    <lineage>
        <taxon>Eukaryota</taxon>
        <taxon>Metazoa</taxon>
        <taxon>Chordata</taxon>
        <taxon>Craniata</taxon>
        <taxon>Vertebrata</taxon>
        <taxon>Euteleostomi</taxon>
        <taxon>Mammalia</taxon>
        <taxon>Eutheria</taxon>
        <taxon>Euarchontoglires</taxon>
        <taxon>Primates</taxon>
        <taxon>Haplorrhini</taxon>
        <taxon>Platyrrhini</taxon>
        <taxon>Cebidae</taxon>
        <taxon>Cebinae</taxon>
        <taxon>Cebus</taxon>
    </lineage>
</organism>
<evidence type="ECO:0000259" key="5">
    <source>
        <dbReference type="PROSITE" id="PS50102"/>
    </source>
</evidence>
<sequence>MASNKSDVEAIFSKYGNIVGCSVHKRFAFVQYINERNAQPAAAGEDGRMSAGQVLDINLAAEPKANQGKAGVKRSAAEMYGSSFDLDYDFQRDYYDRMYSYPARVPPPPIAQDECPRNVSEMTFRPLRRSSNNLEKEQSKPSVEMKNGKSEEEQSSSSMKKDETNVKMESEGDLLDDDDNEDRGDDQLELIKDDEKEAEEGEDDGDSANGEHDS</sequence>
<evidence type="ECO:0000313" key="7">
    <source>
        <dbReference type="Proteomes" id="UP000233040"/>
    </source>
</evidence>
<reference evidence="6" key="1">
    <citation type="submission" date="2025-08" db="UniProtKB">
        <authorList>
            <consortium name="Ensembl"/>
        </authorList>
    </citation>
    <scope>IDENTIFICATION</scope>
</reference>
<dbReference type="Gene3D" id="3.30.70.330">
    <property type="match status" value="1"/>
</dbReference>
<dbReference type="InterPro" id="IPR000504">
    <property type="entry name" value="RRM_dom"/>
</dbReference>
<dbReference type="PANTHER" id="PTHR13968">
    <property type="entry name" value="HETEROGENEOUS NUCLEAR RIBONUCLEOPROTEIN"/>
    <property type="match status" value="1"/>
</dbReference>
<dbReference type="InterPro" id="IPR035979">
    <property type="entry name" value="RBD_domain_sf"/>
</dbReference>
<dbReference type="STRING" id="9516.ENSCCAP00000010836"/>
<feature type="compositionally biased region" description="Acidic residues" evidence="4">
    <location>
        <begin position="171"/>
        <end position="184"/>
    </location>
</feature>
<name>A0A2K5Q4K8_CEBIM</name>
<protein>
    <recommendedName>
        <fullName evidence="5">RRM domain-containing protein</fullName>
    </recommendedName>
</protein>
<evidence type="ECO:0000256" key="2">
    <source>
        <dbReference type="ARBA" id="ARBA00045185"/>
    </source>
</evidence>
<dbReference type="PANTHER" id="PTHR13968:SF3">
    <property type="entry name" value="HETEROGENEOUS NUCLEAR RIBONUCLEOPROTEINS C1_C2"/>
    <property type="match status" value="1"/>
</dbReference>
<feature type="domain" description="RRM" evidence="5">
    <location>
        <begin position="1"/>
        <end position="62"/>
    </location>
</feature>
<evidence type="ECO:0000256" key="1">
    <source>
        <dbReference type="ARBA" id="ARBA00022884"/>
    </source>
</evidence>
<proteinExistence type="predicted"/>
<dbReference type="Proteomes" id="UP000233040">
    <property type="component" value="Unassembled WGS sequence"/>
</dbReference>
<dbReference type="SUPFAM" id="SSF54928">
    <property type="entry name" value="RNA-binding domain, RBD"/>
    <property type="match status" value="1"/>
</dbReference>
<dbReference type="Ensembl" id="ENSCCAT00000028234.1">
    <property type="protein sequence ID" value="ENSCCAP00000010836.1"/>
    <property type="gene ID" value="ENSCCAG00000023170.1"/>
</dbReference>
<accession>A0A2K5Q4K8</accession>
<keyword evidence="7" id="KW-1185">Reference proteome</keyword>
<evidence type="ECO:0000256" key="3">
    <source>
        <dbReference type="PROSITE-ProRule" id="PRU00176"/>
    </source>
</evidence>
<feature type="region of interest" description="Disordered" evidence="4">
    <location>
        <begin position="123"/>
        <end position="214"/>
    </location>
</feature>
<dbReference type="PROSITE" id="PS50102">
    <property type="entry name" value="RRM"/>
    <property type="match status" value="1"/>
</dbReference>
<evidence type="ECO:0000313" key="6">
    <source>
        <dbReference type="Ensembl" id="ENSCCAP00000010836.1"/>
    </source>
</evidence>